<dbReference type="Proteomes" id="UP000087171">
    <property type="component" value="Chromosome Ca1"/>
</dbReference>
<accession>A0A1S2XF10</accession>
<reference evidence="2" key="1">
    <citation type="journal article" date="2013" name="Nat. Biotechnol.">
        <title>Draft genome sequence of chickpea (Cicer arietinum) provides a resource for trait improvement.</title>
        <authorList>
            <person name="Varshney R.K."/>
            <person name="Song C."/>
            <person name="Saxena R.K."/>
            <person name="Azam S."/>
            <person name="Yu S."/>
            <person name="Sharpe A.G."/>
            <person name="Cannon S."/>
            <person name="Baek J."/>
            <person name="Rosen B.D."/>
            <person name="Tar'an B."/>
            <person name="Millan T."/>
            <person name="Zhang X."/>
            <person name="Ramsay L.D."/>
            <person name="Iwata A."/>
            <person name="Wang Y."/>
            <person name="Nelson W."/>
            <person name="Farmer A.D."/>
            <person name="Gaur P.M."/>
            <person name="Soderlund C."/>
            <person name="Penmetsa R.V."/>
            <person name="Xu C."/>
            <person name="Bharti A.K."/>
            <person name="He W."/>
            <person name="Winter P."/>
            <person name="Zhao S."/>
            <person name="Hane J.K."/>
            <person name="Carrasquilla-Garcia N."/>
            <person name="Condie J.A."/>
            <person name="Upadhyaya H.D."/>
            <person name="Luo M.C."/>
            <person name="Thudi M."/>
            <person name="Gowda C.L."/>
            <person name="Singh N.P."/>
            <person name="Lichtenzveig J."/>
            <person name="Gali K.K."/>
            <person name="Rubio J."/>
            <person name="Nadarajan N."/>
            <person name="Dolezel J."/>
            <person name="Bansal K.C."/>
            <person name="Xu X."/>
            <person name="Edwards D."/>
            <person name="Zhang G."/>
            <person name="Kahl G."/>
            <person name="Gil J."/>
            <person name="Singh K.B."/>
            <person name="Datta S.K."/>
            <person name="Jackson S.A."/>
            <person name="Wang J."/>
            <person name="Cook D.R."/>
        </authorList>
    </citation>
    <scope>NUCLEOTIDE SEQUENCE [LARGE SCALE GENOMIC DNA]</scope>
    <source>
        <strain evidence="2">cv. CDC Frontier</strain>
    </source>
</reference>
<gene>
    <name evidence="3" type="primary">LOC101503891</name>
</gene>
<dbReference type="AlphaFoldDB" id="A0A1S2XF10"/>
<keyword evidence="1" id="KW-0472">Membrane</keyword>
<proteinExistence type="predicted"/>
<name>A0A1S2XF10_CICAR</name>
<dbReference type="PaxDb" id="3827-XP_004488341.1"/>
<keyword evidence="1" id="KW-0812">Transmembrane</keyword>
<organism evidence="2 3">
    <name type="scientific">Cicer arietinum</name>
    <name type="common">Chickpea</name>
    <name type="synonym">Garbanzo</name>
    <dbReference type="NCBI Taxonomy" id="3827"/>
    <lineage>
        <taxon>Eukaryota</taxon>
        <taxon>Viridiplantae</taxon>
        <taxon>Streptophyta</taxon>
        <taxon>Embryophyta</taxon>
        <taxon>Tracheophyta</taxon>
        <taxon>Spermatophyta</taxon>
        <taxon>Magnoliopsida</taxon>
        <taxon>eudicotyledons</taxon>
        <taxon>Gunneridae</taxon>
        <taxon>Pentapetalae</taxon>
        <taxon>rosids</taxon>
        <taxon>fabids</taxon>
        <taxon>Fabales</taxon>
        <taxon>Fabaceae</taxon>
        <taxon>Papilionoideae</taxon>
        <taxon>50 kb inversion clade</taxon>
        <taxon>NPAAA clade</taxon>
        <taxon>Hologalegina</taxon>
        <taxon>IRL clade</taxon>
        <taxon>Cicereae</taxon>
        <taxon>Cicer</taxon>
    </lineage>
</organism>
<evidence type="ECO:0000313" key="2">
    <source>
        <dbReference type="Proteomes" id="UP000087171"/>
    </source>
</evidence>
<dbReference type="PANTHER" id="PTHR34947">
    <property type="entry name" value="TRANSMEMBRANE PROTEIN"/>
    <property type="match status" value="1"/>
</dbReference>
<feature type="transmembrane region" description="Helical" evidence="1">
    <location>
        <begin position="50"/>
        <end position="68"/>
    </location>
</feature>
<keyword evidence="2" id="KW-1185">Reference proteome</keyword>
<dbReference type="RefSeq" id="XP_004488341.1">
    <property type="nucleotide sequence ID" value="XM_004488284.3"/>
</dbReference>
<keyword evidence="1" id="KW-1133">Transmembrane helix</keyword>
<protein>
    <submittedName>
        <fullName evidence="3">Uncharacterized protein LOC101503891</fullName>
    </submittedName>
</protein>
<evidence type="ECO:0000313" key="3">
    <source>
        <dbReference type="RefSeq" id="XP_004488341.1"/>
    </source>
</evidence>
<feature type="transmembrane region" description="Helical" evidence="1">
    <location>
        <begin position="12"/>
        <end position="30"/>
    </location>
</feature>
<dbReference type="KEGG" id="cam:101503891"/>
<dbReference type="PANTHER" id="PTHR34947:SF3">
    <property type="entry name" value="TRANSMEMBRANE PROTEIN"/>
    <property type="match status" value="1"/>
</dbReference>
<evidence type="ECO:0000256" key="1">
    <source>
        <dbReference type="SAM" id="Phobius"/>
    </source>
</evidence>
<reference evidence="3" key="2">
    <citation type="submission" date="2025-08" db="UniProtKB">
        <authorList>
            <consortium name="RefSeq"/>
        </authorList>
    </citation>
    <scope>IDENTIFICATION</scope>
    <source>
        <tissue evidence="3">Etiolated seedlings</tissue>
    </source>
</reference>
<dbReference type="OrthoDB" id="1727102at2759"/>
<dbReference type="GeneID" id="101503891"/>
<sequence>MASFCFKQNFKLLFYFSLLCVFFFLLPLLFHSLKPFLMQFFSNIIDKSYMFLLSNTLLGFIAFYSSIINSSSSTTYQSIEYVIESEKGSRFELYESESDAAEPIAVDNFMENESQTEEENSLMIVEPENMIIDLEEDQEDENALMIIDEYDTEELNKKCEDFIKKMKAAFCSDSRAEKSFYFDYYQNQKSLVLVN</sequence>